<evidence type="ECO:0000259" key="2">
    <source>
        <dbReference type="PROSITE" id="PS50801"/>
    </source>
</evidence>
<reference evidence="3" key="1">
    <citation type="submission" date="2016-10" db="EMBL/GenBank/DDBJ databases">
        <title>Sequence of Gallionella enrichment culture.</title>
        <authorList>
            <person name="Poehlein A."/>
            <person name="Muehling M."/>
            <person name="Daniel R."/>
        </authorList>
    </citation>
    <scope>NUCLEOTIDE SEQUENCE</scope>
</reference>
<evidence type="ECO:0000256" key="1">
    <source>
        <dbReference type="SAM" id="MobiDB-lite"/>
    </source>
</evidence>
<dbReference type="Pfam" id="PF13466">
    <property type="entry name" value="STAS_2"/>
    <property type="match status" value="1"/>
</dbReference>
<dbReference type="InterPro" id="IPR058548">
    <property type="entry name" value="MlaB-like_STAS"/>
</dbReference>
<gene>
    <name evidence="3" type="ORF">GALL_549790</name>
</gene>
<comment type="caution">
    <text evidence="3">The sequence shown here is derived from an EMBL/GenBank/DDBJ whole genome shotgun (WGS) entry which is preliminary data.</text>
</comment>
<sequence>MLLAATRLQSSPASAAETALRLQVLRLLGDEAGFVDLAVELSVACACSPVDWTPARFKRVDTAERGLTTLHSMHRQTSRTATRADNGDAGPVQTSVRLSGTLSSTDESFLRTLRSQAGRADTIILELHAVRRMDFSAAADLLNWVDAQTQLGKTVELCGAHALLAPFLQSVGLNALA</sequence>
<accession>A0A1J5P6Q7</accession>
<feature type="region of interest" description="Disordered" evidence="1">
    <location>
        <begin position="74"/>
        <end position="93"/>
    </location>
</feature>
<evidence type="ECO:0000313" key="3">
    <source>
        <dbReference type="EMBL" id="OIQ63479.1"/>
    </source>
</evidence>
<dbReference type="Gene3D" id="3.30.750.24">
    <property type="entry name" value="STAS domain"/>
    <property type="match status" value="1"/>
</dbReference>
<name>A0A1J5P6Q7_9ZZZZ</name>
<dbReference type="InterPro" id="IPR002645">
    <property type="entry name" value="STAS_dom"/>
</dbReference>
<dbReference type="SUPFAM" id="SSF52091">
    <property type="entry name" value="SpoIIaa-like"/>
    <property type="match status" value="1"/>
</dbReference>
<dbReference type="InterPro" id="IPR036513">
    <property type="entry name" value="STAS_dom_sf"/>
</dbReference>
<feature type="domain" description="STAS" evidence="2">
    <location>
        <begin position="96"/>
        <end position="177"/>
    </location>
</feature>
<proteinExistence type="predicted"/>
<organism evidence="3">
    <name type="scientific">mine drainage metagenome</name>
    <dbReference type="NCBI Taxonomy" id="410659"/>
    <lineage>
        <taxon>unclassified sequences</taxon>
        <taxon>metagenomes</taxon>
        <taxon>ecological metagenomes</taxon>
    </lineage>
</organism>
<dbReference type="PROSITE" id="PS50801">
    <property type="entry name" value="STAS"/>
    <property type="match status" value="1"/>
</dbReference>
<protein>
    <recommendedName>
        <fullName evidence="2">STAS domain-containing protein</fullName>
    </recommendedName>
</protein>
<dbReference type="AlphaFoldDB" id="A0A1J5P6Q7"/>
<dbReference type="EMBL" id="MLJW01008974">
    <property type="protein sequence ID" value="OIQ63479.1"/>
    <property type="molecule type" value="Genomic_DNA"/>
</dbReference>